<dbReference type="Proteomes" id="UP001146120">
    <property type="component" value="Unassembled WGS sequence"/>
</dbReference>
<gene>
    <name evidence="2" type="ORF">N0F65_004762</name>
</gene>
<keyword evidence="3" id="KW-1185">Reference proteome</keyword>
<dbReference type="Pfam" id="PF04991">
    <property type="entry name" value="LicD"/>
    <property type="match status" value="1"/>
</dbReference>
<dbReference type="InterPro" id="IPR052942">
    <property type="entry name" value="LPS_cholinephosphotransferase"/>
</dbReference>
<dbReference type="AlphaFoldDB" id="A0AAV2YV28"/>
<sequence length="225" mass="25836">MIRSVDNPWTTRWSLRGCVEMENHVEMDYFDESKCVTALERQVAITELLRVITAALKSADVDYWLDSGSLLGQIRAQSVIPWDNDADIGVTTAGYEYLRDHELPVPEGFVLNIYDSRLHPEGTRDWIIPGRLVDTRFGFYVDIFVFHETRVNGIAMLAVTPSACWNTCHKCVRVGKYDGFFVIPKSYVYPLISCPFADFTVLCPAKRTSYLDHIYGPDYLIEKRY</sequence>
<dbReference type="GO" id="GO:0009100">
    <property type="term" value="P:glycoprotein metabolic process"/>
    <property type="evidence" value="ECO:0007669"/>
    <property type="project" value="UniProtKB-ARBA"/>
</dbReference>
<reference evidence="2" key="1">
    <citation type="submission" date="2022-11" db="EMBL/GenBank/DDBJ databases">
        <authorList>
            <person name="Morgan W.R."/>
            <person name="Tartar A."/>
        </authorList>
    </citation>
    <scope>NUCLEOTIDE SEQUENCE</scope>
    <source>
        <strain evidence="2">ARSEF 373</strain>
    </source>
</reference>
<dbReference type="PANTHER" id="PTHR43404">
    <property type="entry name" value="LIPOPOLYSACCHARIDE CHOLINEPHOSPHOTRANSFERASE LICD"/>
    <property type="match status" value="1"/>
</dbReference>
<organism evidence="2 3">
    <name type="scientific">Lagenidium giganteum</name>
    <dbReference type="NCBI Taxonomy" id="4803"/>
    <lineage>
        <taxon>Eukaryota</taxon>
        <taxon>Sar</taxon>
        <taxon>Stramenopiles</taxon>
        <taxon>Oomycota</taxon>
        <taxon>Peronosporomycetes</taxon>
        <taxon>Pythiales</taxon>
        <taxon>Pythiaceae</taxon>
    </lineage>
</organism>
<evidence type="ECO:0000313" key="2">
    <source>
        <dbReference type="EMBL" id="DAZ97148.1"/>
    </source>
</evidence>
<dbReference type="PANTHER" id="PTHR43404:SF1">
    <property type="entry name" value="MNN4P"/>
    <property type="match status" value="1"/>
</dbReference>
<feature type="domain" description="LicD/FKTN/FKRP nucleotidyltransferase" evidence="1">
    <location>
        <begin position="57"/>
        <end position="100"/>
    </location>
</feature>
<reference evidence="2" key="2">
    <citation type="journal article" date="2023" name="Microbiol Resour">
        <title>Decontamination and Annotation of the Draft Genome Sequence of the Oomycete Lagenidium giganteum ARSEF 373.</title>
        <authorList>
            <person name="Morgan W.R."/>
            <person name="Tartar A."/>
        </authorList>
    </citation>
    <scope>NUCLEOTIDE SEQUENCE</scope>
    <source>
        <strain evidence="2">ARSEF 373</strain>
    </source>
</reference>
<evidence type="ECO:0000313" key="3">
    <source>
        <dbReference type="Proteomes" id="UP001146120"/>
    </source>
</evidence>
<proteinExistence type="predicted"/>
<dbReference type="InterPro" id="IPR007074">
    <property type="entry name" value="LicD/FKTN/FKRP_NTP_transf"/>
</dbReference>
<dbReference type="EMBL" id="DAKRPA010000145">
    <property type="protein sequence ID" value="DAZ97148.1"/>
    <property type="molecule type" value="Genomic_DNA"/>
</dbReference>
<comment type="caution">
    <text evidence="2">The sequence shown here is derived from an EMBL/GenBank/DDBJ whole genome shotgun (WGS) entry which is preliminary data.</text>
</comment>
<accession>A0AAV2YV28</accession>
<protein>
    <recommendedName>
        <fullName evidence="1">LicD/FKTN/FKRP nucleotidyltransferase domain-containing protein</fullName>
    </recommendedName>
</protein>
<evidence type="ECO:0000259" key="1">
    <source>
        <dbReference type="Pfam" id="PF04991"/>
    </source>
</evidence>
<name>A0AAV2YV28_9STRA</name>